<proteinExistence type="inferred from homology"/>
<evidence type="ECO:0000256" key="3">
    <source>
        <dbReference type="ARBA" id="ARBA00022980"/>
    </source>
</evidence>
<dbReference type="FunFam" id="4.10.950.10:FF:000001">
    <property type="entry name" value="50S ribosomal protein L2"/>
    <property type="match status" value="1"/>
</dbReference>
<evidence type="ECO:0000313" key="11">
    <source>
        <dbReference type="EMBL" id="KAF9586137.1"/>
    </source>
</evidence>
<dbReference type="Proteomes" id="UP000780801">
    <property type="component" value="Unassembled WGS sequence"/>
</dbReference>
<comment type="caution">
    <text evidence="11">The sequence shown here is derived from an EMBL/GenBank/DDBJ whole genome shotgun (WGS) entry which is preliminary data.</text>
</comment>
<evidence type="ECO:0000256" key="8">
    <source>
        <dbReference type="PROSITE-ProRule" id="PRU00221"/>
    </source>
</evidence>
<feature type="domain" description="BEACH" evidence="10">
    <location>
        <begin position="392"/>
        <end position="664"/>
    </location>
</feature>
<dbReference type="Gene3D" id="1.10.1540.10">
    <property type="entry name" value="BEACH domain"/>
    <property type="match status" value="1"/>
</dbReference>
<feature type="repeat" description="WD" evidence="8">
    <location>
        <begin position="1418"/>
        <end position="1459"/>
    </location>
</feature>
<feature type="compositionally biased region" description="Polar residues" evidence="9">
    <location>
        <begin position="1334"/>
        <end position="1361"/>
    </location>
</feature>
<evidence type="ECO:0000256" key="2">
    <source>
        <dbReference type="ARBA" id="ARBA00005636"/>
    </source>
</evidence>
<feature type="compositionally biased region" description="Polar residues" evidence="9">
    <location>
        <begin position="71"/>
        <end position="81"/>
    </location>
</feature>
<dbReference type="SMART" id="SM01383">
    <property type="entry name" value="Ribosomal_L2"/>
    <property type="match status" value="1"/>
</dbReference>
<dbReference type="Gene3D" id="1.10.510.10">
    <property type="entry name" value="Transferase(Phosphotransferase) domain 1"/>
    <property type="match status" value="1"/>
</dbReference>
<dbReference type="PROSITE" id="PS50082">
    <property type="entry name" value="WD_REPEATS_2"/>
    <property type="match status" value="1"/>
</dbReference>
<evidence type="ECO:0000256" key="7">
    <source>
        <dbReference type="ARBA" id="ARBA00069872"/>
    </source>
</evidence>
<evidence type="ECO:0000256" key="1">
    <source>
        <dbReference type="ARBA" id="ARBA00004173"/>
    </source>
</evidence>
<dbReference type="InterPro" id="IPR022666">
    <property type="entry name" value="Ribosomal_uL2_RNA-bd_dom"/>
</dbReference>
<keyword evidence="5" id="KW-0687">Ribonucleoprotein</keyword>
<protein>
    <recommendedName>
        <fullName evidence="7">Large ribosomal subunit protein uL2m</fullName>
    </recommendedName>
</protein>
<evidence type="ECO:0000313" key="12">
    <source>
        <dbReference type="Proteomes" id="UP000780801"/>
    </source>
</evidence>
<dbReference type="NCBIfam" id="TIGR01171">
    <property type="entry name" value="rplB_bact"/>
    <property type="match status" value="1"/>
</dbReference>
<dbReference type="PROSITE" id="PS50197">
    <property type="entry name" value="BEACH"/>
    <property type="match status" value="1"/>
</dbReference>
<dbReference type="InterPro" id="IPR022671">
    <property type="entry name" value="Ribosomal_uL2_CS"/>
</dbReference>
<dbReference type="InterPro" id="IPR015943">
    <property type="entry name" value="WD40/YVTN_repeat-like_dom_sf"/>
</dbReference>
<dbReference type="SMART" id="SM01026">
    <property type="entry name" value="Beach"/>
    <property type="match status" value="1"/>
</dbReference>
<evidence type="ECO:0000256" key="9">
    <source>
        <dbReference type="SAM" id="MobiDB-lite"/>
    </source>
</evidence>
<comment type="subcellular location">
    <subcellularLocation>
        <location evidence="1">Mitochondrion</location>
    </subcellularLocation>
</comment>
<dbReference type="OrthoDB" id="26681at2759"/>
<dbReference type="Gene3D" id="2.130.10.10">
    <property type="entry name" value="YVTN repeat-like/Quinoprotein amine dehydrogenase"/>
    <property type="match status" value="1"/>
</dbReference>
<dbReference type="CDD" id="cd06071">
    <property type="entry name" value="Beach"/>
    <property type="match status" value="1"/>
</dbReference>
<dbReference type="Gene3D" id="2.30.30.30">
    <property type="match status" value="1"/>
</dbReference>
<comment type="function">
    <text evidence="6">Component of the mitochondrial ribosome (mitoribosome), a dedicated translation machinery responsible for the synthesis of mitochondrial genome-encoded proteins, including at least some of the essential transmembrane subunits of the mitochondrial respiratory chain. The mitoribosomes are attached to the mitochondrial inner membrane and translation products are cotranslationally integrated into the membrane.</text>
</comment>
<dbReference type="GO" id="GO:0003735">
    <property type="term" value="F:structural constituent of ribosome"/>
    <property type="evidence" value="ECO:0007669"/>
    <property type="project" value="InterPro"/>
</dbReference>
<name>A0A9P6KIN1_9FUNG</name>
<feature type="region of interest" description="Disordered" evidence="9">
    <location>
        <begin position="57"/>
        <end position="81"/>
    </location>
</feature>
<evidence type="ECO:0000259" key="10">
    <source>
        <dbReference type="PROSITE" id="PS50197"/>
    </source>
</evidence>
<dbReference type="EMBL" id="JAABOA010000068">
    <property type="protein sequence ID" value="KAF9586137.1"/>
    <property type="molecule type" value="Genomic_DNA"/>
</dbReference>
<dbReference type="SMART" id="SM01382">
    <property type="entry name" value="Ribosomal_L2_C"/>
    <property type="match status" value="1"/>
</dbReference>
<keyword evidence="12" id="KW-1185">Reference proteome</keyword>
<organism evidence="11 12">
    <name type="scientific">Lunasporangiospora selenospora</name>
    <dbReference type="NCBI Taxonomy" id="979761"/>
    <lineage>
        <taxon>Eukaryota</taxon>
        <taxon>Fungi</taxon>
        <taxon>Fungi incertae sedis</taxon>
        <taxon>Mucoromycota</taxon>
        <taxon>Mortierellomycotina</taxon>
        <taxon>Mortierellomycetes</taxon>
        <taxon>Mortierellales</taxon>
        <taxon>Mortierellaceae</taxon>
        <taxon>Lunasporangiospora</taxon>
    </lineage>
</organism>
<dbReference type="GO" id="GO:0016740">
    <property type="term" value="F:transferase activity"/>
    <property type="evidence" value="ECO:0007669"/>
    <property type="project" value="InterPro"/>
</dbReference>
<dbReference type="Gene3D" id="2.40.50.140">
    <property type="entry name" value="Nucleic acid-binding proteins"/>
    <property type="match status" value="1"/>
</dbReference>
<dbReference type="GO" id="GO:0015934">
    <property type="term" value="C:large ribosomal subunit"/>
    <property type="evidence" value="ECO:0007669"/>
    <property type="project" value="InterPro"/>
</dbReference>
<dbReference type="InterPro" id="IPR001680">
    <property type="entry name" value="WD40_rpt"/>
</dbReference>
<keyword evidence="8" id="KW-0853">WD repeat</keyword>
<dbReference type="InterPro" id="IPR036322">
    <property type="entry name" value="WD40_repeat_dom_sf"/>
</dbReference>
<dbReference type="InterPro" id="IPR012340">
    <property type="entry name" value="NA-bd_OB-fold"/>
</dbReference>
<feature type="region of interest" description="Disordered" evidence="9">
    <location>
        <begin position="1334"/>
        <end position="1382"/>
    </location>
</feature>
<accession>A0A9P6KIN1</accession>
<reference evidence="11" key="1">
    <citation type="journal article" date="2020" name="Fungal Divers.">
        <title>Resolving the Mortierellaceae phylogeny through synthesis of multi-gene phylogenetics and phylogenomics.</title>
        <authorList>
            <person name="Vandepol N."/>
            <person name="Liber J."/>
            <person name="Desiro A."/>
            <person name="Na H."/>
            <person name="Kennedy M."/>
            <person name="Barry K."/>
            <person name="Grigoriev I.V."/>
            <person name="Miller A.N."/>
            <person name="O'Donnell K."/>
            <person name="Stajich J.E."/>
            <person name="Bonito G."/>
        </authorList>
    </citation>
    <scope>NUCLEOTIDE SEQUENCE</scope>
    <source>
        <strain evidence="11">KOD1015</strain>
    </source>
</reference>
<dbReference type="PROSITE" id="PS50294">
    <property type="entry name" value="WD_REPEATS_REGION"/>
    <property type="match status" value="1"/>
</dbReference>
<dbReference type="PANTHER" id="PTHR46866:SF1">
    <property type="entry name" value="GH12955P"/>
    <property type="match status" value="1"/>
</dbReference>
<dbReference type="Pfam" id="PF02138">
    <property type="entry name" value="Beach"/>
    <property type="match status" value="1"/>
</dbReference>
<dbReference type="InterPro" id="IPR011009">
    <property type="entry name" value="Kinase-like_dom_sf"/>
</dbReference>
<dbReference type="InterPro" id="IPR005880">
    <property type="entry name" value="Ribosomal_uL2_bac/org-type"/>
</dbReference>
<dbReference type="PANTHER" id="PTHR46866">
    <property type="entry name" value="GH12955P"/>
    <property type="match status" value="1"/>
</dbReference>
<dbReference type="InterPro" id="IPR000409">
    <property type="entry name" value="BEACH_dom"/>
</dbReference>
<keyword evidence="3" id="KW-0689">Ribosomal protein</keyword>
<dbReference type="Pfam" id="PF00181">
    <property type="entry name" value="Ribosomal_L2_N"/>
    <property type="match status" value="1"/>
</dbReference>
<dbReference type="FunFam" id="2.40.50.140:FF:000128">
    <property type="entry name" value="50S ribosomal protein L2"/>
    <property type="match status" value="1"/>
</dbReference>
<dbReference type="GO" id="GO:0006412">
    <property type="term" value="P:translation"/>
    <property type="evidence" value="ECO:0007669"/>
    <property type="project" value="InterPro"/>
</dbReference>
<feature type="compositionally biased region" description="Basic residues" evidence="9">
    <location>
        <begin position="1920"/>
        <end position="1929"/>
    </location>
</feature>
<dbReference type="SUPFAM" id="SSF50978">
    <property type="entry name" value="WD40 repeat-like"/>
    <property type="match status" value="1"/>
</dbReference>
<dbReference type="SUPFAM" id="SSF50249">
    <property type="entry name" value="Nucleic acid-binding proteins"/>
    <property type="match status" value="1"/>
</dbReference>
<dbReference type="InterPro" id="IPR022669">
    <property type="entry name" value="Ribosomal_uL2_C"/>
</dbReference>
<dbReference type="SUPFAM" id="SSF56112">
    <property type="entry name" value="Protein kinase-like (PK-like)"/>
    <property type="match status" value="1"/>
</dbReference>
<dbReference type="GO" id="GO:0005739">
    <property type="term" value="C:mitochondrion"/>
    <property type="evidence" value="ECO:0007669"/>
    <property type="project" value="UniProtKB-SubCell"/>
</dbReference>
<dbReference type="PROSITE" id="PS00467">
    <property type="entry name" value="RIBOSOMAL_L2"/>
    <property type="match status" value="1"/>
</dbReference>
<dbReference type="InterPro" id="IPR008991">
    <property type="entry name" value="Translation_prot_SH3-like_sf"/>
</dbReference>
<comment type="similarity">
    <text evidence="2">Belongs to the universal ribosomal protein uL2 family.</text>
</comment>
<sequence>MFGAGLNAQELKTLIERDLHLQVAFPCFPLESTFGHTACCVVKKTWLDQLHKGTATTLPERLTSKDPPAPSTTTPVPNQGSNCSINITNLAPADDGSVGGDVNVFINVISKEKPLQQPNWTRARVFAPTDKQQASRNVRSLQQPFTIPTLVSSNNEWNLAVEAYIREVIESEDANPKTKSSAPELRPDYSRFQPVLESEDLANTHSDSHRENDESRDDVNKRIIEKVLEIIYPATLRYKIVSRPDDTEENQEPTYQIVAMDTPPITSADKIPNRPPTNIASATVIIESESAHYCLSPHRYGGATGLTTLQDMLRFNPGNLDTPLKKGFLVYQLLKAVKGLHENGLIHGSLKPSNVYIDENLWITLAGIKCSVPCQDFAAMTTGDPVRRDDAIAIPKGIQEESIVMKWAKGEISNFTYLMILNNAAGRRQGDPNVHPIFPWVADFTGNEVSDGWRDFSKTKFRLNKGDEQLDVTFDGPIPHHITDILSDITYYVYMARQIPIPVLCQFVRSKYEANEYPSSIRRLYEWTPDECIPEFYTDPSIFKSIHADMLDMSLPLWAKTPEDFIRLHREALESDHVSQHLHEWIDLTFGYKLSGPDAVVAKNDTSLAMATTRPEALVQLIQSEQIELPREFQDAIFTDELDHFENTYHFGSKYHFMDSSEARACAHASLQGRDLMGSTVNDDDSFQYMQSWDVYCLGEIFKQIYLAEEVPNNSINMALKPDITVEELTRFQLIPVSVSKTISEMLNGNWRERPKIEEILQKSIPALSPQTTSISKFVPGVITEIYDFLAMFYVCSGCAQIDLANKWIDKICALEDDTFEIALPVFVHLFSNDETRLSTLSLLPKLGQRLGIKRAKASLLKPILSLFESTRPMLPPELLKPEVISELLRRFGTSTFLKQLFPYYIDSLTADYGSTEVASEDYSTTPSSSMIVDNSAVSTLAAVLSETEPQKKSVPERVPKQAKVVGEAFVGLCRSIGPILTSKHVMRPFSRLAYKDPVSLALLRETLGGIANEFGSTFALVQFSHLMHLMESTSGSITARSSITLKNLLGMLRALVPHIYDTQLVTELKNGGSDLIYRLMDPSTGKRTSRSDALVAARLSVSRYALDFILQISFSLIRADWEKHVAPILQKYFSGFGPDTDETNAKPFTTMEVQRNEQMMYAYGQLCSCVGQDVMQSMIPASDAIERLIAAKLASREFGNSPLRSLGSITAQGKFVLTPSSSTFWQKQRSQQAKDLANSKRSPFTTKDLWSATSAGMSKALSLFDSSKSKSSPAMVGAGGGHINGGNGYHSITSASSALASVSASTSSNTIGVSSSSTTLTLSGLNIVSKDTSPQIGSVGSNGGQESTKSPTEVLSTGSLSPVLGSAPARKGRQNFGSPGRAKTAARLELLRFLSTNQEEMAKSMQFAFNDWKLQGFEGHASGIRAIGANEYQRVLATGSKDRTVKLWSLDIHRTIENPDYADAGSGCLMTYNGHRRGAVYDIHFATGGGSFGTGDIVASCDGQIHMRFYTNDILITSAPADHTVCVWSVPKQTLIKLIRGTSDIVSLEIFKDEIITMHHNNSISFTPINDDSLAYTSKFKSSAIRSSISCISILPMNQLLVLGSQSRLISSAALRNTSSAFAQPTSAFSRSYATSTGSTINYVSSSNSTPQFKTYRPSSPGRRWLKRVPRDHLWKGKPIRSLTVAKRATSGRNNTGRITVRHRGGGHKRRLRMIDWYRCQPGASIVERIEYDPGRTAWIALLKHQETGRLSYILAPHDLQPGTVVYSFLEKSTWNQSKDGVTTTLPIDKGNCLPLSRIPTGTIIHAIGMKRNGPAQVARSAGTYAQLLATGETGHAIVRLSSGEVRKFPVDACATIGVVSNPGNMHESYGKAGRSRWKGIRPSVRGVAQNACDHPHGGGKGKTKGGKDPQSPWGKLAKGGKTRKHPNKMVVRERPRR</sequence>
<dbReference type="SMART" id="SM00320">
    <property type="entry name" value="WD40"/>
    <property type="match status" value="2"/>
</dbReference>
<dbReference type="InterPro" id="IPR036372">
    <property type="entry name" value="BEACH_dom_sf"/>
</dbReference>
<keyword evidence="4" id="KW-0496">Mitochondrion</keyword>
<dbReference type="Pfam" id="PF00400">
    <property type="entry name" value="WD40"/>
    <property type="match status" value="1"/>
</dbReference>
<dbReference type="SUPFAM" id="SSF81837">
    <property type="entry name" value="BEACH domain"/>
    <property type="match status" value="1"/>
</dbReference>
<dbReference type="SUPFAM" id="SSF50104">
    <property type="entry name" value="Translation proteins SH3-like domain"/>
    <property type="match status" value="1"/>
</dbReference>
<gene>
    <name evidence="11" type="ORF">BGW38_009321</name>
</gene>
<dbReference type="Pfam" id="PF03947">
    <property type="entry name" value="Ribosomal_L2_C"/>
    <property type="match status" value="1"/>
</dbReference>
<dbReference type="InterPro" id="IPR014722">
    <property type="entry name" value="Rib_uL2_dom2"/>
</dbReference>
<dbReference type="InterPro" id="IPR014726">
    <property type="entry name" value="Ribosomal_uL2_dom3"/>
</dbReference>
<evidence type="ECO:0000256" key="6">
    <source>
        <dbReference type="ARBA" id="ARBA00037226"/>
    </source>
</evidence>
<evidence type="ECO:0000256" key="5">
    <source>
        <dbReference type="ARBA" id="ARBA00023274"/>
    </source>
</evidence>
<dbReference type="Gene3D" id="4.10.950.10">
    <property type="entry name" value="Ribosomal protein L2, domain 3"/>
    <property type="match status" value="1"/>
</dbReference>
<evidence type="ECO:0000256" key="4">
    <source>
        <dbReference type="ARBA" id="ARBA00023128"/>
    </source>
</evidence>
<feature type="region of interest" description="Disordered" evidence="9">
    <location>
        <begin position="1890"/>
        <end position="1939"/>
    </location>
</feature>
<dbReference type="GO" id="GO:0003723">
    <property type="term" value="F:RNA binding"/>
    <property type="evidence" value="ECO:0007669"/>
    <property type="project" value="InterPro"/>
</dbReference>